<dbReference type="GO" id="GO:0031119">
    <property type="term" value="P:tRNA pseudouridine synthesis"/>
    <property type="evidence" value="ECO:0007669"/>
    <property type="project" value="TreeGrafter"/>
</dbReference>
<proteinExistence type="predicted"/>
<keyword evidence="3" id="KW-0413">Isomerase</keyword>
<evidence type="ECO:0000256" key="1">
    <source>
        <dbReference type="ARBA" id="ARBA00012787"/>
    </source>
</evidence>
<feature type="region of interest" description="Disordered" evidence="4">
    <location>
        <begin position="97"/>
        <end position="120"/>
    </location>
</feature>
<dbReference type="AlphaFoldDB" id="A0A453CNB1"/>
<reference evidence="6" key="5">
    <citation type="journal article" date="2021" name="G3 (Bethesda)">
        <title>Aegilops tauschii genome assembly Aet v5.0 features greater sequence contiguity and improved annotation.</title>
        <authorList>
            <person name="Wang L."/>
            <person name="Zhu T."/>
            <person name="Rodriguez J.C."/>
            <person name="Deal K.R."/>
            <person name="Dubcovsky J."/>
            <person name="McGuire P.E."/>
            <person name="Lux T."/>
            <person name="Spannagl M."/>
            <person name="Mayer K.F.X."/>
            <person name="Baldrich P."/>
            <person name="Meyers B.C."/>
            <person name="Huo N."/>
            <person name="Gu Y.Q."/>
            <person name="Zhou H."/>
            <person name="Devos K.M."/>
            <person name="Bennetzen J.L."/>
            <person name="Unver T."/>
            <person name="Budak H."/>
            <person name="Gulick P.J."/>
            <person name="Galiba G."/>
            <person name="Kalapos B."/>
            <person name="Nelson D.R."/>
            <person name="Li P."/>
            <person name="You F.M."/>
            <person name="Luo M.C."/>
            <person name="Dvorak J."/>
        </authorList>
    </citation>
    <scope>NUCLEOTIDE SEQUENCE [LARGE SCALE GENOMIC DNA]</scope>
    <source>
        <strain evidence="6">cv. AL8/78</strain>
    </source>
</reference>
<evidence type="ECO:0000313" key="7">
    <source>
        <dbReference type="Proteomes" id="UP000015105"/>
    </source>
</evidence>
<reference evidence="6" key="4">
    <citation type="submission" date="2019-03" db="UniProtKB">
        <authorList>
            <consortium name="EnsemblPlants"/>
        </authorList>
    </citation>
    <scope>IDENTIFICATION</scope>
</reference>
<keyword evidence="7" id="KW-1185">Reference proteome</keyword>
<dbReference type="PANTHER" id="PTHR21568:SF0">
    <property type="entry name" value="TRNA PSEUDOURIDINE SYNTHASE PUS10"/>
    <property type="match status" value="1"/>
</dbReference>
<evidence type="ECO:0000256" key="4">
    <source>
        <dbReference type="SAM" id="MobiDB-lite"/>
    </source>
</evidence>
<organism evidence="6 7">
    <name type="scientific">Aegilops tauschii subsp. strangulata</name>
    <name type="common">Goatgrass</name>
    <dbReference type="NCBI Taxonomy" id="200361"/>
    <lineage>
        <taxon>Eukaryota</taxon>
        <taxon>Viridiplantae</taxon>
        <taxon>Streptophyta</taxon>
        <taxon>Embryophyta</taxon>
        <taxon>Tracheophyta</taxon>
        <taxon>Spermatophyta</taxon>
        <taxon>Magnoliopsida</taxon>
        <taxon>Liliopsida</taxon>
        <taxon>Poales</taxon>
        <taxon>Poaceae</taxon>
        <taxon>BOP clade</taxon>
        <taxon>Pooideae</taxon>
        <taxon>Triticodae</taxon>
        <taxon>Triticeae</taxon>
        <taxon>Triticinae</taxon>
        <taxon>Aegilops</taxon>
    </lineage>
</organism>
<dbReference type="InterPro" id="IPR048741">
    <property type="entry name" value="Pus10-like_C"/>
</dbReference>
<evidence type="ECO:0000256" key="3">
    <source>
        <dbReference type="ARBA" id="ARBA00023235"/>
    </source>
</evidence>
<dbReference type="EC" id="5.4.99.25" evidence="1"/>
<dbReference type="Gene3D" id="3.30.70.2510">
    <property type="match status" value="1"/>
</dbReference>
<reference evidence="7" key="2">
    <citation type="journal article" date="2017" name="Nat. Plants">
        <title>The Aegilops tauschii genome reveals multiple impacts of transposons.</title>
        <authorList>
            <person name="Zhao G."/>
            <person name="Zou C."/>
            <person name="Li K."/>
            <person name="Wang K."/>
            <person name="Li T."/>
            <person name="Gao L."/>
            <person name="Zhang X."/>
            <person name="Wang H."/>
            <person name="Yang Z."/>
            <person name="Liu X."/>
            <person name="Jiang W."/>
            <person name="Mao L."/>
            <person name="Kong X."/>
            <person name="Jiao Y."/>
            <person name="Jia J."/>
        </authorList>
    </citation>
    <scope>NUCLEOTIDE SEQUENCE [LARGE SCALE GENOMIC DNA]</scope>
    <source>
        <strain evidence="7">cv. AL8/78</strain>
    </source>
</reference>
<protein>
    <recommendedName>
        <fullName evidence="1">tRNA pseudouridine(55) synthase</fullName>
        <ecNumber evidence="1">5.4.99.25</ecNumber>
    </recommendedName>
</protein>
<dbReference type="InterPro" id="IPR039894">
    <property type="entry name" value="Pus10-like"/>
</dbReference>
<reference evidence="6" key="3">
    <citation type="journal article" date="2017" name="Nature">
        <title>Genome sequence of the progenitor of the wheat D genome Aegilops tauschii.</title>
        <authorList>
            <person name="Luo M.C."/>
            <person name="Gu Y.Q."/>
            <person name="Puiu D."/>
            <person name="Wang H."/>
            <person name="Twardziok S.O."/>
            <person name="Deal K.R."/>
            <person name="Huo N."/>
            <person name="Zhu T."/>
            <person name="Wang L."/>
            <person name="Wang Y."/>
            <person name="McGuire P.E."/>
            <person name="Liu S."/>
            <person name="Long H."/>
            <person name="Ramasamy R.K."/>
            <person name="Rodriguez J.C."/>
            <person name="Van S.L."/>
            <person name="Yuan L."/>
            <person name="Wang Z."/>
            <person name="Xia Z."/>
            <person name="Xiao L."/>
            <person name="Anderson O.D."/>
            <person name="Ouyang S."/>
            <person name="Liang Y."/>
            <person name="Zimin A.V."/>
            <person name="Pertea G."/>
            <person name="Qi P."/>
            <person name="Bennetzen J.L."/>
            <person name="Dai X."/>
            <person name="Dawson M.W."/>
            <person name="Muller H.G."/>
            <person name="Kugler K."/>
            <person name="Rivarola-Duarte L."/>
            <person name="Spannagl M."/>
            <person name="Mayer K.F.X."/>
            <person name="Lu F.H."/>
            <person name="Bevan M.W."/>
            <person name="Leroy P."/>
            <person name="Li P."/>
            <person name="You F.M."/>
            <person name="Sun Q."/>
            <person name="Liu Z."/>
            <person name="Lyons E."/>
            <person name="Wicker T."/>
            <person name="Salzberg S.L."/>
            <person name="Devos K.M."/>
            <person name="Dvorak J."/>
        </authorList>
    </citation>
    <scope>NUCLEOTIDE SEQUENCE [LARGE SCALE GENOMIC DNA]</scope>
    <source>
        <strain evidence="6">cv. AL8/78</strain>
    </source>
</reference>
<sequence>VRMLGSGRPFLIEVLNVRSIPSAIEIQQISDKINSSEKKHVRIRNLKLVDNEIWAMMREGEAEKQKQYAALIWTSSPLTDDDLQKISVINDMGNCTKYPHKGSSSKKPVGAETDYTLDGD</sequence>
<dbReference type="GO" id="GO:0160148">
    <property type="term" value="F:tRNA pseudouridine(55) synthase activity"/>
    <property type="evidence" value="ECO:0007669"/>
    <property type="project" value="UniProtKB-EC"/>
</dbReference>
<name>A0A453CNB1_AEGTS</name>
<dbReference type="Gramene" id="AET2Gv20902400.30">
    <property type="protein sequence ID" value="AET2Gv20902400.30"/>
    <property type="gene ID" value="AET2Gv20902400"/>
</dbReference>
<keyword evidence="2" id="KW-0819">tRNA processing</keyword>
<dbReference type="Pfam" id="PF21238">
    <property type="entry name" value="Pus10_C"/>
    <property type="match status" value="1"/>
</dbReference>
<feature type="domain" description="Pus10-like C-terminal" evidence="5">
    <location>
        <begin position="1"/>
        <end position="92"/>
    </location>
</feature>
<dbReference type="EnsemblPlants" id="AET2Gv20902400.30">
    <property type="protein sequence ID" value="AET2Gv20902400.30"/>
    <property type="gene ID" value="AET2Gv20902400"/>
</dbReference>
<evidence type="ECO:0000313" key="6">
    <source>
        <dbReference type="EnsemblPlants" id="AET2Gv20902400.30"/>
    </source>
</evidence>
<evidence type="ECO:0000256" key="2">
    <source>
        <dbReference type="ARBA" id="ARBA00022694"/>
    </source>
</evidence>
<accession>A0A453CNB1</accession>
<dbReference type="PANTHER" id="PTHR21568">
    <property type="entry name" value="TRNA PSEUDOURIDINE SYNTHASE PUS10"/>
    <property type="match status" value="1"/>
</dbReference>
<dbReference type="Proteomes" id="UP000015105">
    <property type="component" value="Chromosome 2D"/>
</dbReference>
<reference evidence="7" key="1">
    <citation type="journal article" date="2014" name="Science">
        <title>Ancient hybridizations among the ancestral genomes of bread wheat.</title>
        <authorList>
            <consortium name="International Wheat Genome Sequencing Consortium,"/>
            <person name="Marcussen T."/>
            <person name="Sandve S.R."/>
            <person name="Heier L."/>
            <person name="Spannagl M."/>
            <person name="Pfeifer M."/>
            <person name="Jakobsen K.S."/>
            <person name="Wulff B.B."/>
            <person name="Steuernagel B."/>
            <person name="Mayer K.F."/>
            <person name="Olsen O.A."/>
        </authorList>
    </citation>
    <scope>NUCLEOTIDE SEQUENCE [LARGE SCALE GENOMIC DNA]</scope>
    <source>
        <strain evidence="7">cv. AL8/78</strain>
    </source>
</reference>
<evidence type="ECO:0000259" key="5">
    <source>
        <dbReference type="Pfam" id="PF21238"/>
    </source>
</evidence>